<dbReference type="Proteomes" id="UP001629246">
    <property type="component" value="Unassembled WGS sequence"/>
</dbReference>
<gene>
    <name evidence="2" type="ORF">PQR62_24790</name>
</gene>
<accession>A0ABW9AF21</accession>
<sequence>MLISPPFILPPDLQAHYGSDEAILEASMPPSSSRLPEMYVPEGSFPLSRNLGWHNGVHLEAPQANGGRLPVCAIADGTIIFTQLPTKTTADPQHGQNYPAFGPDAAWSDNGCIIIEHQTEIGADGTAPPASSSTASTCTFRS</sequence>
<dbReference type="RefSeq" id="WP_408160747.1">
    <property type="nucleotide sequence ID" value="NZ_JAQQFM010000016.1"/>
</dbReference>
<keyword evidence="3" id="KW-1185">Reference proteome</keyword>
<evidence type="ECO:0000313" key="2">
    <source>
        <dbReference type="EMBL" id="MFL9927513.1"/>
    </source>
</evidence>
<name>A0ABW9AF21_9BURK</name>
<feature type="compositionally biased region" description="Low complexity" evidence="1">
    <location>
        <begin position="126"/>
        <end position="142"/>
    </location>
</feature>
<organism evidence="2 3">
    <name type="scientific">Herbaspirillum lusitanum</name>
    <dbReference type="NCBI Taxonomy" id="213312"/>
    <lineage>
        <taxon>Bacteria</taxon>
        <taxon>Pseudomonadati</taxon>
        <taxon>Pseudomonadota</taxon>
        <taxon>Betaproteobacteria</taxon>
        <taxon>Burkholderiales</taxon>
        <taxon>Oxalobacteraceae</taxon>
        <taxon>Herbaspirillum</taxon>
    </lineage>
</organism>
<feature type="region of interest" description="Disordered" evidence="1">
    <location>
        <begin position="123"/>
        <end position="142"/>
    </location>
</feature>
<evidence type="ECO:0000313" key="3">
    <source>
        <dbReference type="Proteomes" id="UP001629246"/>
    </source>
</evidence>
<reference evidence="2 3" key="1">
    <citation type="journal article" date="2024" name="Chem. Sci.">
        <title>Discovery of megapolipeptins by genome mining of a Burkholderiales bacteria collection.</title>
        <authorList>
            <person name="Paulo B.S."/>
            <person name="Recchia M.J.J."/>
            <person name="Lee S."/>
            <person name="Fergusson C.H."/>
            <person name="Romanowski S.B."/>
            <person name="Hernandez A."/>
            <person name="Krull N."/>
            <person name="Liu D.Y."/>
            <person name="Cavanagh H."/>
            <person name="Bos A."/>
            <person name="Gray C.A."/>
            <person name="Murphy B.T."/>
            <person name="Linington R.G."/>
            <person name="Eustaquio A.S."/>
        </authorList>
    </citation>
    <scope>NUCLEOTIDE SEQUENCE [LARGE SCALE GENOMIC DNA]</scope>
    <source>
        <strain evidence="2 3">RL21-008-BIB-A</strain>
    </source>
</reference>
<dbReference type="EMBL" id="JAQQFM010000016">
    <property type="protein sequence ID" value="MFL9927513.1"/>
    <property type="molecule type" value="Genomic_DNA"/>
</dbReference>
<comment type="caution">
    <text evidence="2">The sequence shown here is derived from an EMBL/GenBank/DDBJ whole genome shotgun (WGS) entry which is preliminary data.</text>
</comment>
<evidence type="ECO:0000256" key="1">
    <source>
        <dbReference type="SAM" id="MobiDB-lite"/>
    </source>
</evidence>
<protein>
    <submittedName>
        <fullName evidence="2">Uncharacterized protein</fullName>
    </submittedName>
</protein>
<proteinExistence type="predicted"/>